<sequence>MMAEEIQVQIQPKTQFTLAGPGLVKINTDNRVDCRLKTNGEYIMYLPEPDEVVHLVCRGIAIRAADLTILKHTKAGKPVTYDLNCTFGYQFENYDTVCFNSFSYREKCELYSIEDVYTMRSPVDSE</sequence>
<evidence type="ECO:0000313" key="1">
    <source>
        <dbReference type="EMBL" id="QHU10727.1"/>
    </source>
</evidence>
<accession>A0A6C0K222</accession>
<reference evidence="1" key="1">
    <citation type="journal article" date="2020" name="Nature">
        <title>Giant virus diversity and host interactions through global metagenomics.</title>
        <authorList>
            <person name="Schulz F."/>
            <person name="Roux S."/>
            <person name="Paez-Espino D."/>
            <person name="Jungbluth S."/>
            <person name="Walsh D.A."/>
            <person name="Denef V.J."/>
            <person name="McMahon K.D."/>
            <person name="Konstantinidis K.T."/>
            <person name="Eloe-Fadrosh E.A."/>
            <person name="Kyrpides N.C."/>
            <person name="Woyke T."/>
        </authorList>
    </citation>
    <scope>NUCLEOTIDE SEQUENCE</scope>
    <source>
        <strain evidence="1">GVMAG-S-1101165-83</strain>
    </source>
</reference>
<dbReference type="EMBL" id="MN740771">
    <property type="protein sequence ID" value="QHU10727.1"/>
    <property type="molecule type" value="Genomic_DNA"/>
</dbReference>
<name>A0A6C0K222_9ZZZZ</name>
<proteinExistence type="predicted"/>
<dbReference type="AlphaFoldDB" id="A0A6C0K222"/>
<protein>
    <submittedName>
        <fullName evidence="1">Uncharacterized protein</fullName>
    </submittedName>
</protein>
<organism evidence="1">
    <name type="scientific">viral metagenome</name>
    <dbReference type="NCBI Taxonomy" id="1070528"/>
    <lineage>
        <taxon>unclassified sequences</taxon>
        <taxon>metagenomes</taxon>
        <taxon>organismal metagenomes</taxon>
    </lineage>
</organism>